<keyword evidence="4" id="KW-0863">Zinc-finger</keyword>
<dbReference type="GO" id="GO:0008270">
    <property type="term" value="F:zinc ion binding"/>
    <property type="evidence" value="ECO:0007669"/>
    <property type="project" value="UniProtKB-KW"/>
</dbReference>
<dbReference type="InterPro" id="IPR003593">
    <property type="entry name" value="AAA+_ATPase"/>
</dbReference>
<evidence type="ECO:0000256" key="2">
    <source>
        <dbReference type="ARBA" id="ARBA00022741"/>
    </source>
</evidence>
<dbReference type="STRING" id="1156394.T0Q5Z2"/>
<dbReference type="AlphaFoldDB" id="T0Q5Z2"/>
<reference evidence="12 13" key="1">
    <citation type="submission" date="2012-04" db="EMBL/GenBank/DDBJ databases">
        <title>The Genome Sequence of Saprolegnia declina VS20.</title>
        <authorList>
            <consortium name="The Broad Institute Genome Sequencing Platform"/>
            <person name="Russ C."/>
            <person name="Nusbaum C."/>
            <person name="Tyler B."/>
            <person name="van West P."/>
            <person name="Dieguez-Uribeondo J."/>
            <person name="de Bruijn I."/>
            <person name="Tripathy S."/>
            <person name="Jiang R."/>
            <person name="Young S.K."/>
            <person name="Zeng Q."/>
            <person name="Gargeya S."/>
            <person name="Fitzgerald M."/>
            <person name="Haas B."/>
            <person name="Abouelleil A."/>
            <person name="Alvarado L."/>
            <person name="Arachchi H.M."/>
            <person name="Berlin A."/>
            <person name="Chapman S.B."/>
            <person name="Goldberg J."/>
            <person name="Griggs A."/>
            <person name="Gujja S."/>
            <person name="Hansen M."/>
            <person name="Howarth C."/>
            <person name="Imamovic A."/>
            <person name="Larimer J."/>
            <person name="McCowen C."/>
            <person name="Montmayeur A."/>
            <person name="Murphy C."/>
            <person name="Neiman D."/>
            <person name="Pearson M."/>
            <person name="Priest M."/>
            <person name="Roberts A."/>
            <person name="Saif S."/>
            <person name="Shea T."/>
            <person name="Sisk P."/>
            <person name="Sykes S."/>
            <person name="Wortman J."/>
            <person name="Nusbaum C."/>
            <person name="Birren B."/>
        </authorList>
    </citation>
    <scope>NUCLEOTIDE SEQUENCE [LARGE SCALE GENOMIC DNA]</scope>
    <source>
        <strain evidence="12 13">VS20</strain>
    </source>
</reference>
<dbReference type="InterPro" id="IPR020568">
    <property type="entry name" value="Ribosomal_Su5_D2-typ_SF"/>
</dbReference>
<proteinExistence type="predicted"/>
<keyword evidence="6" id="KW-0862">Zinc</keyword>
<evidence type="ECO:0000256" key="1">
    <source>
        <dbReference type="ARBA" id="ARBA00022723"/>
    </source>
</evidence>
<accession>T0Q5Z2</accession>
<dbReference type="Pfam" id="PF18073">
    <property type="entry name" value="Zn_ribbon_LapB"/>
    <property type="match status" value="1"/>
</dbReference>
<organism evidence="12 13">
    <name type="scientific">Saprolegnia diclina (strain VS20)</name>
    <dbReference type="NCBI Taxonomy" id="1156394"/>
    <lineage>
        <taxon>Eukaryota</taxon>
        <taxon>Sar</taxon>
        <taxon>Stramenopiles</taxon>
        <taxon>Oomycota</taxon>
        <taxon>Saprolegniomycetes</taxon>
        <taxon>Saprolegniales</taxon>
        <taxon>Saprolegniaceae</taxon>
        <taxon>Saprolegnia</taxon>
    </lineage>
</organism>
<dbReference type="SUPFAM" id="SSF54211">
    <property type="entry name" value="Ribosomal protein S5 domain 2-like"/>
    <property type="match status" value="1"/>
</dbReference>
<evidence type="ECO:0000256" key="7">
    <source>
        <dbReference type="ARBA" id="ARBA00022840"/>
    </source>
</evidence>
<keyword evidence="5" id="KW-0378">Hydrolase</keyword>
<dbReference type="GO" id="GO:0000725">
    <property type="term" value="P:recombinational repair"/>
    <property type="evidence" value="ECO:0007669"/>
    <property type="project" value="TreeGrafter"/>
</dbReference>
<dbReference type="InterPro" id="IPR041166">
    <property type="entry name" value="Rubredoxin_2"/>
</dbReference>
<dbReference type="Pfam" id="PF13541">
    <property type="entry name" value="ChlI"/>
    <property type="match status" value="1"/>
</dbReference>
<evidence type="ECO:0000313" key="12">
    <source>
        <dbReference type="EMBL" id="EQC30001.1"/>
    </source>
</evidence>
<evidence type="ECO:0000256" key="4">
    <source>
        <dbReference type="ARBA" id="ARBA00022771"/>
    </source>
</evidence>
<dbReference type="Gene3D" id="3.30.230.10">
    <property type="match status" value="1"/>
</dbReference>
<dbReference type="OMA" id="CPECQAW"/>
<keyword evidence="2" id="KW-0547">Nucleotide-binding</keyword>
<protein>
    <submittedName>
        <fullName evidence="12">DNA repair protein RadA</fullName>
    </submittedName>
</protein>
<keyword evidence="3" id="KW-0227">DNA damage</keyword>
<dbReference type="InParanoid" id="T0Q5Z2"/>
<dbReference type="GO" id="GO:0140664">
    <property type="term" value="F:ATP-dependent DNA damage sensor activity"/>
    <property type="evidence" value="ECO:0007669"/>
    <property type="project" value="InterPro"/>
</dbReference>
<dbReference type="SUPFAM" id="SSF52540">
    <property type="entry name" value="P-loop containing nucleoside triphosphate hydrolases"/>
    <property type="match status" value="1"/>
</dbReference>
<dbReference type="InterPro" id="IPR014721">
    <property type="entry name" value="Ribsml_uS5_D2-typ_fold_subgr"/>
</dbReference>
<dbReference type="PROSITE" id="PS50162">
    <property type="entry name" value="RECA_2"/>
    <property type="match status" value="1"/>
</dbReference>
<dbReference type="GeneID" id="19953008"/>
<dbReference type="InterPro" id="IPR027417">
    <property type="entry name" value="P-loop_NTPase"/>
</dbReference>
<dbReference type="SMART" id="SM00382">
    <property type="entry name" value="AAA"/>
    <property type="match status" value="1"/>
</dbReference>
<dbReference type="Pfam" id="PF13481">
    <property type="entry name" value="AAA_25"/>
    <property type="match status" value="1"/>
</dbReference>
<evidence type="ECO:0000256" key="3">
    <source>
        <dbReference type="ARBA" id="ARBA00022763"/>
    </source>
</evidence>
<evidence type="ECO:0000256" key="8">
    <source>
        <dbReference type="ARBA" id="ARBA00023016"/>
    </source>
</evidence>
<dbReference type="GO" id="GO:0003684">
    <property type="term" value="F:damaged DNA binding"/>
    <property type="evidence" value="ECO:0007669"/>
    <property type="project" value="InterPro"/>
</dbReference>
<dbReference type="VEuPathDB" id="FungiDB:SDRG_12281"/>
<dbReference type="InterPro" id="IPR004504">
    <property type="entry name" value="DNA_repair_RadA"/>
</dbReference>
<dbReference type="PANTHER" id="PTHR32472">
    <property type="entry name" value="DNA REPAIR PROTEIN RADA"/>
    <property type="match status" value="1"/>
</dbReference>
<keyword evidence="1" id="KW-0479">Metal-binding</keyword>
<feature type="domain" description="RecA family profile 1" evidence="11">
    <location>
        <begin position="88"/>
        <end position="245"/>
    </location>
</feature>
<dbReference type="PRINTS" id="PR01874">
    <property type="entry name" value="DNAREPAIRADA"/>
</dbReference>
<dbReference type="OrthoDB" id="41505at2759"/>
<keyword evidence="8" id="KW-0346">Stress response</keyword>
<keyword evidence="7" id="KW-0067">ATP-binding</keyword>
<evidence type="ECO:0000256" key="9">
    <source>
        <dbReference type="ARBA" id="ARBA00023125"/>
    </source>
</evidence>
<name>T0Q5Z2_SAPDV</name>
<evidence type="ECO:0000313" key="13">
    <source>
        <dbReference type="Proteomes" id="UP000030762"/>
    </source>
</evidence>
<dbReference type="eggNOG" id="ENOG502QQ01">
    <property type="taxonomic scope" value="Eukaryota"/>
</dbReference>
<dbReference type="InterPro" id="IPR020588">
    <property type="entry name" value="RecA_ATP-bd"/>
</dbReference>
<dbReference type="CDD" id="cd01121">
    <property type="entry name" value="RadA_SMS_N"/>
    <property type="match status" value="1"/>
</dbReference>
<gene>
    <name evidence="12" type="ORF">SDRG_12281</name>
</gene>
<dbReference type="Proteomes" id="UP000030762">
    <property type="component" value="Unassembled WGS sequence"/>
</dbReference>
<evidence type="ECO:0000259" key="11">
    <source>
        <dbReference type="PROSITE" id="PS50162"/>
    </source>
</evidence>
<dbReference type="RefSeq" id="XP_008616568.1">
    <property type="nucleotide sequence ID" value="XM_008618346.1"/>
</dbReference>
<evidence type="ECO:0000256" key="5">
    <source>
        <dbReference type="ARBA" id="ARBA00022801"/>
    </source>
</evidence>
<dbReference type="FunFam" id="3.40.50.300:FF:002364">
    <property type="entry name" value="DNA repair protein RadA"/>
    <property type="match status" value="1"/>
</dbReference>
<dbReference type="GO" id="GO:0005524">
    <property type="term" value="F:ATP binding"/>
    <property type="evidence" value="ECO:0007669"/>
    <property type="project" value="UniProtKB-KW"/>
</dbReference>
<dbReference type="Gene3D" id="3.40.50.300">
    <property type="entry name" value="P-loop containing nucleotide triphosphate hydrolases"/>
    <property type="match status" value="1"/>
</dbReference>
<keyword evidence="13" id="KW-1185">Reference proteome</keyword>
<keyword evidence="9" id="KW-0238">DNA-binding</keyword>
<keyword evidence="10" id="KW-0234">DNA repair</keyword>
<evidence type="ECO:0000256" key="6">
    <source>
        <dbReference type="ARBA" id="ARBA00022833"/>
    </source>
</evidence>
<dbReference type="EMBL" id="JH767179">
    <property type="protein sequence ID" value="EQC30001.1"/>
    <property type="molecule type" value="Genomic_DNA"/>
</dbReference>
<dbReference type="PANTHER" id="PTHR32472:SF10">
    <property type="entry name" value="DNA REPAIR PROTEIN RADA-LIKE PROTEIN"/>
    <property type="match status" value="1"/>
</dbReference>
<sequence length="498" mass="52860">MLRRLALRGPSMGARRFSTTAAARFRCASCGQVHAKWQGQCSACLAWNTLDEATSHVRHRSAKPSTTAKGWTTQTRPVRISEVPATSNVARIKLPDAEINWVLGGGIVPGSLTLVAGAPGVGKSTLSLQIAHMMAAASAETTGSVLYVSGEESVAQVKMRSDRLQLSGGDLYLASETNIENVIETIAMMHKERPCHGVVIDSIQTMYSSEIASPAGNVNQVKECTLQLLHLCKSATIPIIIIGHVTKSGDIAGPKVLEHIVDTVVQLDGESQSASRFLRCTKNRFGTTHEVGVFSMTDAGLLPLQNPLHAFLTPGMAALPSEGVAMTIAIEGSRPIPVEIQSLASVAVDKPTCRGHGVAYDKLQLIFAVLERRANVSFRANHVFVNVAEGYSLGEPAADLALAVALASTATQRAVRPRTLFLGELALSGHLRPPLKLEPRLAAAAKIGVETCVIPKLLDANTPALLAKYAGVMEIYQVETLVEALQIGLVHTSPATAC</sequence>
<evidence type="ECO:0000256" key="10">
    <source>
        <dbReference type="ARBA" id="ARBA00023204"/>
    </source>
</evidence>
<dbReference type="NCBIfam" id="TIGR00416">
    <property type="entry name" value="sms"/>
    <property type="match status" value="1"/>
</dbReference>
<dbReference type="GO" id="GO:0016787">
    <property type="term" value="F:hydrolase activity"/>
    <property type="evidence" value="ECO:0007669"/>
    <property type="project" value="UniProtKB-KW"/>
</dbReference>